<evidence type="ECO:0000256" key="1">
    <source>
        <dbReference type="SAM" id="SignalP"/>
    </source>
</evidence>
<reference evidence="2" key="1">
    <citation type="submission" date="2023-10" db="EMBL/GenBank/DDBJ databases">
        <authorList>
            <person name="Domelevo Entfellner J.-B."/>
        </authorList>
    </citation>
    <scope>NUCLEOTIDE SEQUENCE</scope>
</reference>
<evidence type="ECO:0000313" key="2">
    <source>
        <dbReference type="EMBL" id="CAJ1976520.1"/>
    </source>
</evidence>
<dbReference type="AlphaFoldDB" id="A0AA87BBG3"/>
<evidence type="ECO:0000313" key="3">
    <source>
        <dbReference type="Proteomes" id="UP001189624"/>
    </source>
</evidence>
<accession>A0AA87BBG3</accession>
<keyword evidence="1" id="KW-0732">Signal</keyword>
<protein>
    <recommendedName>
        <fullName evidence="4">Transmembrane protein</fullName>
    </recommendedName>
</protein>
<organism evidence="2 3">
    <name type="scientific">Sphenostylis stenocarpa</name>
    <dbReference type="NCBI Taxonomy" id="92480"/>
    <lineage>
        <taxon>Eukaryota</taxon>
        <taxon>Viridiplantae</taxon>
        <taxon>Streptophyta</taxon>
        <taxon>Embryophyta</taxon>
        <taxon>Tracheophyta</taxon>
        <taxon>Spermatophyta</taxon>
        <taxon>Magnoliopsida</taxon>
        <taxon>eudicotyledons</taxon>
        <taxon>Gunneridae</taxon>
        <taxon>Pentapetalae</taxon>
        <taxon>rosids</taxon>
        <taxon>fabids</taxon>
        <taxon>Fabales</taxon>
        <taxon>Fabaceae</taxon>
        <taxon>Papilionoideae</taxon>
        <taxon>50 kb inversion clade</taxon>
        <taxon>NPAAA clade</taxon>
        <taxon>indigoferoid/millettioid clade</taxon>
        <taxon>Phaseoleae</taxon>
        <taxon>Sphenostylis</taxon>
    </lineage>
</organism>
<dbReference type="EMBL" id="OY731407">
    <property type="protein sequence ID" value="CAJ1976520.1"/>
    <property type="molecule type" value="Genomic_DNA"/>
</dbReference>
<dbReference type="Proteomes" id="UP001189624">
    <property type="component" value="Chromosome 10"/>
</dbReference>
<feature type="chain" id="PRO_5041646252" description="Transmembrane protein" evidence="1">
    <location>
        <begin position="20"/>
        <end position="180"/>
    </location>
</feature>
<dbReference type="PANTHER" id="PTHR33592:SF5">
    <property type="entry name" value="TRANSMEMBRANE PROTEIN"/>
    <property type="match status" value="1"/>
</dbReference>
<sequence>MKVLNFLLAFILLVAVVHVEPNLAGRVLNMNEPLNLMSLDNKGPVTPSGPSTCTYIPRTGGKNCPPLEEMNVAGNFQHHGGETYPRLVLNFILILILAVVHVEPNLAGRVLNMKQQLNLVSLEKGPVPPSGPSTCTYIPGTGGKNCPPLEEMNVGGHVQPSSAETYPRLVVPFGLATNQH</sequence>
<name>A0AA87BBG3_9FABA</name>
<evidence type="ECO:0008006" key="4">
    <source>
        <dbReference type="Google" id="ProtNLM"/>
    </source>
</evidence>
<feature type="signal peptide" evidence="1">
    <location>
        <begin position="1"/>
        <end position="19"/>
    </location>
</feature>
<dbReference type="PANTHER" id="PTHR33592">
    <property type="entry name" value="TRANSMEMBRANE PROTEIN"/>
    <property type="match status" value="1"/>
</dbReference>
<keyword evidence="3" id="KW-1185">Reference proteome</keyword>
<gene>
    <name evidence="2" type="ORF">AYBTSS11_LOCUS28658</name>
</gene>
<proteinExistence type="predicted"/>
<dbReference type="Gramene" id="rna-AYBTSS11_LOCUS28658">
    <property type="protein sequence ID" value="CAJ1976520.1"/>
    <property type="gene ID" value="gene-AYBTSS11_LOCUS28658"/>
</dbReference>